<dbReference type="InterPro" id="IPR006052">
    <property type="entry name" value="TNF_dom"/>
</dbReference>
<dbReference type="GO" id="GO:0016020">
    <property type="term" value="C:membrane"/>
    <property type="evidence" value="ECO:0007669"/>
    <property type="project" value="UniProtKB-SubCell"/>
</dbReference>
<protein>
    <recommendedName>
        <fullName evidence="6">THD domain-containing protein</fullName>
    </recommendedName>
</protein>
<dbReference type="AlphaFoldDB" id="A0A9D4JJ86"/>
<dbReference type="PROSITE" id="PS50049">
    <property type="entry name" value="THD_2"/>
    <property type="match status" value="1"/>
</dbReference>
<accession>A0A9D4JJ86</accession>
<evidence type="ECO:0000256" key="2">
    <source>
        <dbReference type="ARBA" id="ARBA00008670"/>
    </source>
</evidence>
<comment type="similarity">
    <text evidence="2">Belongs to the tumor necrosis factor family.</text>
</comment>
<dbReference type="GO" id="GO:0005164">
    <property type="term" value="F:tumor necrosis factor receptor binding"/>
    <property type="evidence" value="ECO:0007669"/>
    <property type="project" value="InterPro"/>
</dbReference>
<gene>
    <name evidence="7" type="ORF">DPMN_142992</name>
</gene>
<evidence type="ECO:0000256" key="1">
    <source>
        <dbReference type="ARBA" id="ARBA00004370"/>
    </source>
</evidence>
<evidence type="ECO:0000259" key="6">
    <source>
        <dbReference type="PROSITE" id="PS50049"/>
    </source>
</evidence>
<dbReference type="Proteomes" id="UP000828390">
    <property type="component" value="Unassembled WGS sequence"/>
</dbReference>
<keyword evidence="4 5" id="KW-0472">Membrane</keyword>
<feature type="transmembrane region" description="Helical" evidence="5">
    <location>
        <begin position="18"/>
        <end position="37"/>
    </location>
</feature>
<evidence type="ECO:0000256" key="5">
    <source>
        <dbReference type="SAM" id="Phobius"/>
    </source>
</evidence>
<dbReference type="EMBL" id="JAIWYP010000006">
    <property type="protein sequence ID" value="KAH3814491.1"/>
    <property type="molecule type" value="Genomic_DNA"/>
</dbReference>
<name>A0A9D4JJ86_DREPO</name>
<comment type="caution">
    <text evidence="7">The sequence shown here is derived from an EMBL/GenBank/DDBJ whole genome shotgun (WGS) entry which is preliminary data.</text>
</comment>
<evidence type="ECO:0000256" key="4">
    <source>
        <dbReference type="ARBA" id="ARBA00023136"/>
    </source>
</evidence>
<dbReference type="Gene3D" id="2.60.120.40">
    <property type="match status" value="1"/>
</dbReference>
<keyword evidence="5" id="KW-0812">Transmembrane</keyword>
<dbReference type="Pfam" id="PF00229">
    <property type="entry name" value="TNF"/>
    <property type="match status" value="1"/>
</dbReference>
<evidence type="ECO:0000313" key="7">
    <source>
        <dbReference type="EMBL" id="KAH3814491.1"/>
    </source>
</evidence>
<dbReference type="PANTHER" id="PTHR11471:SF24">
    <property type="entry name" value="TUMOR NECROSIS FACTOR LIGAND SUPERFAMILY MEMBER 15"/>
    <property type="match status" value="1"/>
</dbReference>
<sequence length="256" mass="28927">MLHLFGEIFQSSKKFKCYLLLACWVFLLASLVIVGEYHQGKRDVKYLDDIAQLTDFLDKVCDDVYNELSKDALLRAQLESIENLVNDKIKHGFVTSGPTMKPAARLEGGPTNSLKGRTSRNPRDTTLVQCWCHECTNAFLSNGVRYHHSRLIVPLTGSYNLYSFLSLRGSNNSAEHDSPPNETLFKHAIYRYNVKSGHDMELVSSVQPLLSAIRAFSTPLLRLEHLHAGDEISVKISGIFERHVCKKNGFFGLHMI</sequence>
<dbReference type="InterPro" id="IPR008983">
    <property type="entry name" value="Tumour_necrosis_fac-like_dom"/>
</dbReference>
<dbReference type="GO" id="GO:0005615">
    <property type="term" value="C:extracellular space"/>
    <property type="evidence" value="ECO:0007669"/>
    <property type="project" value="UniProtKB-KW"/>
</dbReference>
<evidence type="ECO:0000256" key="3">
    <source>
        <dbReference type="ARBA" id="ARBA00022514"/>
    </source>
</evidence>
<reference evidence="7" key="1">
    <citation type="journal article" date="2019" name="bioRxiv">
        <title>The Genome of the Zebra Mussel, Dreissena polymorpha: A Resource for Invasive Species Research.</title>
        <authorList>
            <person name="McCartney M.A."/>
            <person name="Auch B."/>
            <person name="Kono T."/>
            <person name="Mallez S."/>
            <person name="Zhang Y."/>
            <person name="Obille A."/>
            <person name="Becker A."/>
            <person name="Abrahante J.E."/>
            <person name="Garbe J."/>
            <person name="Badalamenti J.P."/>
            <person name="Herman A."/>
            <person name="Mangelson H."/>
            <person name="Liachko I."/>
            <person name="Sullivan S."/>
            <person name="Sone E.D."/>
            <person name="Koren S."/>
            <person name="Silverstein K.A.T."/>
            <person name="Beckman K.B."/>
            <person name="Gohl D.M."/>
        </authorList>
    </citation>
    <scope>NUCLEOTIDE SEQUENCE</scope>
    <source>
        <strain evidence="7">Duluth1</strain>
        <tissue evidence="7">Whole animal</tissue>
    </source>
</reference>
<dbReference type="GO" id="GO:0005125">
    <property type="term" value="F:cytokine activity"/>
    <property type="evidence" value="ECO:0007669"/>
    <property type="project" value="UniProtKB-KW"/>
</dbReference>
<comment type="subcellular location">
    <subcellularLocation>
        <location evidence="1">Membrane</location>
    </subcellularLocation>
</comment>
<feature type="domain" description="THD" evidence="6">
    <location>
        <begin position="102"/>
        <end position="256"/>
    </location>
</feature>
<dbReference type="GO" id="GO:0006955">
    <property type="term" value="P:immune response"/>
    <property type="evidence" value="ECO:0007669"/>
    <property type="project" value="InterPro"/>
</dbReference>
<keyword evidence="5" id="KW-1133">Transmembrane helix</keyword>
<keyword evidence="8" id="KW-1185">Reference proteome</keyword>
<dbReference type="OrthoDB" id="6151474at2759"/>
<dbReference type="SUPFAM" id="SSF49842">
    <property type="entry name" value="TNF-like"/>
    <property type="match status" value="1"/>
</dbReference>
<keyword evidence="3" id="KW-0202">Cytokine</keyword>
<evidence type="ECO:0000313" key="8">
    <source>
        <dbReference type="Proteomes" id="UP000828390"/>
    </source>
</evidence>
<dbReference type="PANTHER" id="PTHR11471">
    <property type="entry name" value="TUMOR NECROSIS FACTOR FAMILY MEMBER"/>
    <property type="match status" value="1"/>
</dbReference>
<reference evidence="7" key="2">
    <citation type="submission" date="2020-11" db="EMBL/GenBank/DDBJ databases">
        <authorList>
            <person name="McCartney M.A."/>
            <person name="Auch B."/>
            <person name="Kono T."/>
            <person name="Mallez S."/>
            <person name="Becker A."/>
            <person name="Gohl D.M."/>
            <person name="Silverstein K.A.T."/>
            <person name="Koren S."/>
            <person name="Bechman K.B."/>
            <person name="Herman A."/>
            <person name="Abrahante J.E."/>
            <person name="Garbe J."/>
        </authorList>
    </citation>
    <scope>NUCLEOTIDE SEQUENCE</scope>
    <source>
        <strain evidence="7">Duluth1</strain>
        <tissue evidence="7">Whole animal</tissue>
    </source>
</reference>
<organism evidence="7 8">
    <name type="scientific">Dreissena polymorpha</name>
    <name type="common">Zebra mussel</name>
    <name type="synonym">Mytilus polymorpha</name>
    <dbReference type="NCBI Taxonomy" id="45954"/>
    <lineage>
        <taxon>Eukaryota</taxon>
        <taxon>Metazoa</taxon>
        <taxon>Spiralia</taxon>
        <taxon>Lophotrochozoa</taxon>
        <taxon>Mollusca</taxon>
        <taxon>Bivalvia</taxon>
        <taxon>Autobranchia</taxon>
        <taxon>Heteroconchia</taxon>
        <taxon>Euheterodonta</taxon>
        <taxon>Imparidentia</taxon>
        <taxon>Neoheterodontei</taxon>
        <taxon>Myida</taxon>
        <taxon>Dreissenoidea</taxon>
        <taxon>Dreissenidae</taxon>
        <taxon>Dreissena</taxon>
    </lineage>
</organism>
<proteinExistence type="inferred from homology"/>